<dbReference type="Proteomes" id="UP001210925">
    <property type="component" value="Unassembled WGS sequence"/>
</dbReference>
<evidence type="ECO:0000256" key="6">
    <source>
        <dbReference type="RuleBase" id="RU004379"/>
    </source>
</evidence>
<accession>A0AAD5ULS2</accession>
<dbReference type="AlphaFoldDB" id="A0AAD5ULS2"/>
<feature type="transmembrane region" description="Helical" evidence="6">
    <location>
        <begin position="30"/>
        <end position="47"/>
    </location>
</feature>
<gene>
    <name evidence="7" type="primary">TMBIM6</name>
    <name evidence="7" type="ORF">HK103_005390</name>
</gene>
<comment type="caution">
    <text evidence="7">The sequence shown here is derived from an EMBL/GenBank/DDBJ whole genome shotgun (WGS) entry which is preliminary data.</text>
</comment>
<feature type="transmembrane region" description="Helical" evidence="6">
    <location>
        <begin position="53"/>
        <end position="73"/>
    </location>
</feature>
<dbReference type="Pfam" id="PF01027">
    <property type="entry name" value="Bax1-I"/>
    <property type="match status" value="1"/>
</dbReference>
<evidence type="ECO:0000313" key="7">
    <source>
        <dbReference type="EMBL" id="KAJ3261552.1"/>
    </source>
</evidence>
<feature type="transmembrane region" description="Helical" evidence="6">
    <location>
        <begin position="174"/>
        <end position="195"/>
    </location>
</feature>
<evidence type="ECO:0000256" key="3">
    <source>
        <dbReference type="ARBA" id="ARBA00022692"/>
    </source>
</evidence>
<comment type="subcellular location">
    <subcellularLocation>
        <location evidence="1">Membrane</location>
        <topology evidence="1">Multi-pass membrane protein</topology>
    </subcellularLocation>
</comment>
<sequence>MNLEDIVTNLSFDRLTSNLSPSVKSHVVKVYSNMAVMLGLATLGTYLDILLDNFAGGMVSTIVSIVCLLGFYFTDERINQQQAQMYLYTYSLMQGMSLAPLISFVAYVDPSLIFMALGATFILFTCFSLSALNSSRRDMIYTAGLLSSWVSIYLWMSLINFFVGSRMMYTGELYLGLMVFSLFVIFDTQIMIAKAEAGSKLVLRHSLELFMDFIQLFVKLIQILLEKKEKKKRRERDE</sequence>
<name>A0AAD5ULS2_9FUNG</name>
<dbReference type="PANTHER" id="PTHR23291:SF32">
    <property type="entry name" value="BAX INHIBITOR 1"/>
    <property type="match status" value="1"/>
</dbReference>
<evidence type="ECO:0000256" key="2">
    <source>
        <dbReference type="ARBA" id="ARBA00010350"/>
    </source>
</evidence>
<dbReference type="InterPro" id="IPR006214">
    <property type="entry name" value="Bax_inhibitor_1-related"/>
</dbReference>
<keyword evidence="8" id="KW-1185">Reference proteome</keyword>
<evidence type="ECO:0000313" key="8">
    <source>
        <dbReference type="Proteomes" id="UP001210925"/>
    </source>
</evidence>
<keyword evidence="4 6" id="KW-1133">Transmembrane helix</keyword>
<feature type="transmembrane region" description="Helical" evidence="6">
    <location>
        <begin position="85"/>
        <end position="106"/>
    </location>
</feature>
<keyword evidence="3 6" id="KW-0812">Transmembrane</keyword>
<keyword evidence="5 6" id="KW-0472">Membrane</keyword>
<dbReference type="PANTHER" id="PTHR23291">
    <property type="entry name" value="BAX INHIBITOR-RELATED"/>
    <property type="match status" value="1"/>
</dbReference>
<feature type="transmembrane region" description="Helical" evidence="6">
    <location>
        <begin position="139"/>
        <end position="162"/>
    </location>
</feature>
<feature type="transmembrane region" description="Helical" evidence="6">
    <location>
        <begin position="112"/>
        <end position="132"/>
    </location>
</feature>
<dbReference type="EMBL" id="JADGKB010000005">
    <property type="protein sequence ID" value="KAJ3261552.1"/>
    <property type="molecule type" value="Genomic_DNA"/>
</dbReference>
<protein>
    <submittedName>
        <fullName evidence="7">Bax inhibitor 1</fullName>
    </submittedName>
</protein>
<reference evidence="7" key="1">
    <citation type="submission" date="2020-05" db="EMBL/GenBank/DDBJ databases">
        <title>Phylogenomic resolution of chytrid fungi.</title>
        <authorList>
            <person name="Stajich J.E."/>
            <person name="Amses K."/>
            <person name="Simmons R."/>
            <person name="Seto K."/>
            <person name="Myers J."/>
            <person name="Bonds A."/>
            <person name="Quandt C.A."/>
            <person name="Barry K."/>
            <person name="Liu P."/>
            <person name="Grigoriev I."/>
            <person name="Longcore J.E."/>
            <person name="James T.Y."/>
        </authorList>
    </citation>
    <scope>NUCLEOTIDE SEQUENCE</scope>
    <source>
        <strain evidence="7">PLAUS21</strain>
    </source>
</reference>
<evidence type="ECO:0000256" key="5">
    <source>
        <dbReference type="ARBA" id="ARBA00023136"/>
    </source>
</evidence>
<comment type="similarity">
    <text evidence="2 6">Belongs to the BI1 family.</text>
</comment>
<evidence type="ECO:0000256" key="4">
    <source>
        <dbReference type="ARBA" id="ARBA00022989"/>
    </source>
</evidence>
<evidence type="ECO:0000256" key="1">
    <source>
        <dbReference type="ARBA" id="ARBA00004141"/>
    </source>
</evidence>
<proteinExistence type="inferred from homology"/>
<organism evidence="7 8">
    <name type="scientific">Boothiomyces macroporosus</name>
    <dbReference type="NCBI Taxonomy" id="261099"/>
    <lineage>
        <taxon>Eukaryota</taxon>
        <taxon>Fungi</taxon>
        <taxon>Fungi incertae sedis</taxon>
        <taxon>Chytridiomycota</taxon>
        <taxon>Chytridiomycota incertae sedis</taxon>
        <taxon>Chytridiomycetes</taxon>
        <taxon>Rhizophydiales</taxon>
        <taxon>Terramycetaceae</taxon>
        <taxon>Boothiomyces</taxon>
    </lineage>
</organism>
<dbReference type="GO" id="GO:0016020">
    <property type="term" value="C:membrane"/>
    <property type="evidence" value="ECO:0007669"/>
    <property type="project" value="UniProtKB-SubCell"/>
</dbReference>